<organism evidence="2 3">
    <name type="scientific">Terriglobus albidus</name>
    <dbReference type="NCBI Taxonomy" id="1592106"/>
    <lineage>
        <taxon>Bacteria</taxon>
        <taxon>Pseudomonadati</taxon>
        <taxon>Acidobacteriota</taxon>
        <taxon>Terriglobia</taxon>
        <taxon>Terriglobales</taxon>
        <taxon>Acidobacteriaceae</taxon>
        <taxon>Terriglobus</taxon>
    </lineage>
</organism>
<dbReference type="KEGG" id="talb:FTW19_18335"/>
<evidence type="ECO:0000313" key="2">
    <source>
        <dbReference type="EMBL" id="QEE29770.1"/>
    </source>
</evidence>
<reference evidence="2 3" key="1">
    <citation type="submission" date="2019-08" db="EMBL/GenBank/DDBJ databases">
        <title>Complete genome sequence of Terriglobus albidus strain ORNL.</title>
        <authorList>
            <person name="Podar M."/>
        </authorList>
    </citation>
    <scope>NUCLEOTIDE SEQUENCE [LARGE SCALE GENOMIC DNA]</scope>
    <source>
        <strain evidence="2 3">ORNL</strain>
    </source>
</reference>
<evidence type="ECO:0000256" key="1">
    <source>
        <dbReference type="SAM" id="MobiDB-lite"/>
    </source>
</evidence>
<accession>A0A5B9EG52</accession>
<dbReference type="Proteomes" id="UP000321820">
    <property type="component" value="Chromosome"/>
</dbReference>
<evidence type="ECO:0000313" key="3">
    <source>
        <dbReference type="Proteomes" id="UP000321820"/>
    </source>
</evidence>
<name>A0A5B9EG52_9BACT</name>
<dbReference type="OrthoDB" id="126632at2"/>
<dbReference type="AlphaFoldDB" id="A0A5B9EG52"/>
<proteinExistence type="predicted"/>
<sequence length="85" mass="9827">MDMGAKSINDPARPSPEALVHREGDTEHVDTEHVDRQHVDKEHVDIEHLREHEHIKKQAMEAACRGEQRMKKNQGRIPGTRIFSK</sequence>
<gene>
    <name evidence="2" type="ORF">FTW19_18335</name>
</gene>
<feature type="region of interest" description="Disordered" evidence="1">
    <location>
        <begin position="1"/>
        <end position="40"/>
    </location>
</feature>
<dbReference type="RefSeq" id="WP_147649040.1">
    <property type="nucleotide sequence ID" value="NZ_CP042806.1"/>
</dbReference>
<feature type="region of interest" description="Disordered" evidence="1">
    <location>
        <begin position="66"/>
        <end position="85"/>
    </location>
</feature>
<protein>
    <submittedName>
        <fullName evidence="2">Uncharacterized protein</fullName>
    </submittedName>
</protein>
<feature type="compositionally biased region" description="Basic and acidic residues" evidence="1">
    <location>
        <begin position="19"/>
        <end position="40"/>
    </location>
</feature>
<keyword evidence="3" id="KW-1185">Reference proteome</keyword>
<dbReference type="EMBL" id="CP042806">
    <property type="protein sequence ID" value="QEE29770.1"/>
    <property type="molecule type" value="Genomic_DNA"/>
</dbReference>